<feature type="transmembrane region" description="Helical" evidence="1">
    <location>
        <begin position="12"/>
        <end position="37"/>
    </location>
</feature>
<evidence type="ECO:0000313" key="3">
    <source>
        <dbReference type="Proteomes" id="UP000028500"/>
    </source>
</evidence>
<feature type="transmembrane region" description="Helical" evidence="1">
    <location>
        <begin position="85"/>
        <end position="110"/>
    </location>
</feature>
<comment type="caution">
    <text evidence="2">The sequence shown here is derived from an EMBL/GenBank/DDBJ whole genome shotgun (WGS) entry which is preliminary data.</text>
</comment>
<dbReference type="Proteomes" id="UP000028500">
    <property type="component" value="Unassembled WGS sequence"/>
</dbReference>
<dbReference type="AlphaFoldDB" id="A0A077PM04"/>
<keyword evidence="3" id="KW-1185">Reference proteome</keyword>
<accession>A0A077PM04</accession>
<dbReference type="RefSeq" id="WP_071824357.1">
    <property type="nucleotide sequence ID" value="NZ_CAWLZI010000071.1"/>
</dbReference>
<feature type="transmembrane region" description="Helical" evidence="1">
    <location>
        <begin position="49"/>
        <end position="73"/>
    </location>
</feature>
<evidence type="ECO:0008006" key="4">
    <source>
        <dbReference type="Google" id="ProtNLM"/>
    </source>
</evidence>
<gene>
    <name evidence="2" type="ORF">XBKQ1_730001</name>
</gene>
<evidence type="ECO:0000313" key="2">
    <source>
        <dbReference type="EMBL" id="CDH21756.1"/>
    </source>
</evidence>
<proteinExistence type="predicted"/>
<keyword evidence="1" id="KW-0472">Membrane</keyword>
<name>A0A077PM04_XENBV</name>
<reference evidence="2" key="1">
    <citation type="submission" date="2013-07" db="EMBL/GenBank/DDBJ databases">
        <title>Sub-species coevolution in mutualistic symbiosis.</title>
        <authorList>
            <person name="Murfin K."/>
            <person name="Klassen J."/>
            <person name="Lee M."/>
            <person name="Forst S."/>
            <person name="Stock P."/>
            <person name="Goodrich-Blair H."/>
        </authorList>
    </citation>
    <scope>NUCLEOTIDE SEQUENCE [LARGE SCALE GENOMIC DNA]</scope>
    <source>
        <strain evidence="2">Kraussei Quebec</strain>
    </source>
</reference>
<organism evidence="2 3">
    <name type="scientific">Xenorhabdus bovienii str. kraussei Quebec</name>
    <dbReference type="NCBI Taxonomy" id="1398203"/>
    <lineage>
        <taxon>Bacteria</taxon>
        <taxon>Pseudomonadati</taxon>
        <taxon>Pseudomonadota</taxon>
        <taxon>Gammaproteobacteria</taxon>
        <taxon>Enterobacterales</taxon>
        <taxon>Morganellaceae</taxon>
        <taxon>Xenorhabdus</taxon>
    </lineage>
</organism>
<dbReference type="InterPro" id="IPR010665">
    <property type="entry name" value="DUF1240"/>
</dbReference>
<keyword evidence="1" id="KW-1133">Transmembrane helix</keyword>
<dbReference type="Pfam" id="PF06836">
    <property type="entry name" value="DUF1240"/>
    <property type="match status" value="1"/>
</dbReference>
<dbReference type="HOGENOM" id="CLU_150738_0_0_6"/>
<sequence>MINKKNKIHITLPNRIFCVVMSIFFLFITTLFLYFSWMDFMSLINMNDIIYFSWRVFFACFGLPIVYYMFGLAIKNCLLNNPSPFYGFFLNLCVLVFILSIVASFPVSIYTDHKLKKYGYIKCERTSLIAPNKYVKNMKVCN</sequence>
<protein>
    <recommendedName>
        <fullName evidence="4">DUF1240 domain-containing protein</fullName>
    </recommendedName>
</protein>
<dbReference type="OrthoDB" id="6444833at2"/>
<evidence type="ECO:0000256" key="1">
    <source>
        <dbReference type="SAM" id="Phobius"/>
    </source>
</evidence>
<keyword evidence="1" id="KW-0812">Transmembrane</keyword>
<dbReference type="EMBL" id="CBSY010000265">
    <property type="protein sequence ID" value="CDH21756.1"/>
    <property type="molecule type" value="Genomic_DNA"/>
</dbReference>